<dbReference type="SUPFAM" id="SSF56349">
    <property type="entry name" value="DNA breaking-rejoining enzymes"/>
    <property type="match status" value="1"/>
</dbReference>
<sequence>MNNQFGRKEVRYHNRSNELICAVRVALWNYKPAAVFGTRASDPALSVKTGGITSTEIAAIVKSAATKAGHGPARFSTHYVQIGGATVLLNTGVDRLVIKLMGRWLSNAFEEYSVLSFKGSAELSRNMCL</sequence>
<dbReference type="KEGG" id="pif:PITG_15665"/>
<dbReference type="InParanoid" id="D0NS99"/>
<protein>
    <recommendedName>
        <fullName evidence="4">Tyr recombinase domain-containing protein</fullName>
    </recommendedName>
</protein>
<dbReference type="HOGENOM" id="CLU_073478_2_0_1"/>
<dbReference type="Proteomes" id="UP000006643">
    <property type="component" value="Unassembled WGS sequence"/>
</dbReference>
<evidence type="ECO:0000256" key="1">
    <source>
        <dbReference type="ARBA" id="ARBA00023172"/>
    </source>
</evidence>
<evidence type="ECO:0000313" key="3">
    <source>
        <dbReference type="Proteomes" id="UP000006643"/>
    </source>
</evidence>
<organism evidence="2 3">
    <name type="scientific">Phytophthora infestans (strain T30-4)</name>
    <name type="common">Potato late blight agent</name>
    <dbReference type="NCBI Taxonomy" id="403677"/>
    <lineage>
        <taxon>Eukaryota</taxon>
        <taxon>Sar</taxon>
        <taxon>Stramenopiles</taxon>
        <taxon>Oomycota</taxon>
        <taxon>Peronosporomycetes</taxon>
        <taxon>Peronosporales</taxon>
        <taxon>Peronosporaceae</taxon>
        <taxon>Phytophthora</taxon>
    </lineage>
</organism>
<dbReference type="RefSeq" id="XP_002897947.1">
    <property type="nucleotide sequence ID" value="XM_002897901.1"/>
</dbReference>
<dbReference type="AlphaFoldDB" id="D0NS99"/>
<evidence type="ECO:0000313" key="2">
    <source>
        <dbReference type="EMBL" id="EEY64444.1"/>
    </source>
</evidence>
<keyword evidence="3" id="KW-1185">Reference proteome</keyword>
<evidence type="ECO:0008006" key="4">
    <source>
        <dbReference type="Google" id="ProtNLM"/>
    </source>
</evidence>
<accession>D0NS99</accession>
<reference evidence="3" key="1">
    <citation type="journal article" date="2009" name="Nature">
        <title>Genome sequence and analysis of the Irish potato famine pathogen Phytophthora infestans.</title>
        <authorList>
            <consortium name="The Broad Institute Genome Sequencing Platform"/>
            <person name="Haas B.J."/>
            <person name="Kamoun S."/>
            <person name="Zody M.C."/>
            <person name="Jiang R.H."/>
            <person name="Handsaker R.E."/>
            <person name="Cano L.M."/>
            <person name="Grabherr M."/>
            <person name="Kodira C.D."/>
            <person name="Raffaele S."/>
            <person name="Torto-Alalibo T."/>
            <person name="Bozkurt T.O."/>
            <person name="Ah-Fong A.M."/>
            <person name="Alvarado L."/>
            <person name="Anderson V.L."/>
            <person name="Armstrong M.R."/>
            <person name="Avrova A."/>
            <person name="Baxter L."/>
            <person name="Beynon J."/>
            <person name="Boevink P.C."/>
            <person name="Bollmann S.R."/>
            <person name="Bos J.I."/>
            <person name="Bulone V."/>
            <person name="Cai G."/>
            <person name="Cakir C."/>
            <person name="Carrington J.C."/>
            <person name="Chawner M."/>
            <person name="Conti L."/>
            <person name="Costanzo S."/>
            <person name="Ewan R."/>
            <person name="Fahlgren N."/>
            <person name="Fischbach M.A."/>
            <person name="Fugelstad J."/>
            <person name="Gilroy E.M."/>
            <person name="Gnerre S."/>
            <person name="Green P.J."/>
            <person name="Grenville-Briggs L.J."/>
            <person name="Griffith J."/>
            <person name="Grunwald N.J."/>
            <person name="Horn K."/>
            <person name="Horner N.R."/>
            <person name="Hu C.H."/>
            <person name="Huitema E."/>
            <person name="Jeong D.H."/>
            <person name="Jones A.M."/>
            <person name="Jones J.D."/>
            <person name="Jones R.W."/>
            <person name="Karlsson E.K."/>
            <person name="Kunjeti S.G."/>
            <person name="Lamour K."/>
            <person name="Liu Z."/>
            <person name="Ma L."/>
            <person name="Maclean D."/>
            <person name="Chibucos M.C."/>
            <person name="McDonald H."/>
            <person name="McWalters J."/>
            <person name="Meijer H.J."/>
            <person name="Morgan W."/>
            <person name="Morris P.F."/>
            <person name="Munro C.A."/>
            <person name="O'Neill K."/>
            <person name="Ospina-Giraldo M."/>
            <person name="Pinzon A."/>
            <person name="Pritchard L."/>
            <person name="Ramsahoye B."/>
            <person name="Ren Q."/>
            <person name="Restrepo S."/>
            <person name="Roy S."/>
            <person name="Sadanandom A."/>
            <person name="Savidor A."/>
            <person name="Schornack S."/>
            <person name="Schwartz D.C."/>
            <person name="Schumann U.D."/>
            <person name="Schwessinger B."/>
            <person name="Seyer L."/>
            <person name="Sharpe T."/>
            <person name="Silvar C."/>
            <person name="Song J."/>
            <person name="Studholme D.J."/>
            <person name="Sykes S."/>
            <person name="Thines M."/>
            <person name="van de Vondervoort P.J."/>
            <person name="Phuntumart V."/>
            <person name="Wawra S."/>
            <person name="Weide R."/>
            <person name="Win J."/>
            <person name="Young C."/>
            <person name="Zhou S."/>
            <person name="Fry W."/>
            <person name="Meyers B.C."/>
            <person name="van West P."/>
            <person name="Ristaino J."/>
            <person name="Govers F."/>
            <person name="Birch P.R."/>
            <person name="Whisson S.C."/>
            <person name="Judelson H.S."/>
            <person name="Nusbaum C."/>
        </authorList>
    </citation>
    <scope>NUCLEOTIDE SEQUENCE [LARGE SCALE GENOMIC DNA]</scope>
    <source>
        <strain evidence="3">T30-4</strain>
    </source>
</reference>
<dbReference type="GO" id="GO:0003677">
    <property type="term" value="F:DNA binding"/>
    <property type="evidence" value="ECO:0007669"/>
    <property type="project" value="InterPro"/>
</dbReference>
<name>D0NS99_PHYIT</name>
<dbReference type="OrthoDB" id="93767at2759"/>
<dbReference type="eggNOG" id="ENOG502RGPK">
    <property type="taxonomic scope" value="Eukaryota"/>
</dbReference>
<keyword evidence="1" id="KW-0233">DNA recombination</keyword>
<proteinExistence type="predicted"/>
<gene>
    <name evidence="2" type="ORF">PITG_15665</name>
</gene>
<dbReference type="OMA" id="STHYVQI"/>
<dbReference type="Gene3D" id="1.10.443.10">
    <property type="entry name" value="Intergrase catalytic core"/>
    <property type="match status" value="1"/>
</dbReference>
<dbReference type="GeneID" id="9475416"/>
<dbReference type="GO" id="GO:0006310">
    <property type="term" value="P:DNA recombination"/>
    <property type="evidence" value="ECO:0007669"/>
    <property type="project" value="UniProtKB-KW"/>
</dbReference>
<dbReference type="VEuPathDB" id="FungiDB:PITG_15665"/>
<dbReference type="EMBL" id="DS028157">
    <property type="protein sequence ID" value="EEY64444.1"/>
    <property type="molecule type" value="Genomic_DNA"/>
</dbReference>
<dbReference type="InterPro" id="IPR013762">
    <property type="entry name" value="Integrase-like_cat_sf"/>
</dbReference>
<dbReference type="GO" id="GO:0015074">
    <property type="term" value="P:DNA integration"/>
    <property type="evidence" value="ECO:0007669"/>
    <property type="project" value="InterPro"/>
</dbReference>
<dbReference type="InterPro" id="IPR011010">
    <property type="entry name" value="DNA_brk_join_enz"/>
</dbReference>